<evidence type="ECO:0000313" key="9">
    <source>
        <dbReference type="EMBL" id="JAI62031.1"/>
    </source>
</evidence>
<dbReference type="SUPFAM" id="SSF46458">
    <property type="entry name" value="Globin-like"/>
    <property type="match status" value="1"/>
</dbReference>
<dbReference type="EMBL" id="GDRN01081334">
    <property type="protein sequence ID" value="JAI62031.1"/>
    <property type="molecule type" value="Transcribed_RNA"/>
</dbReference>
<comment type="similarity">
    <text evidence="6">Belongs to the globin family.</text>
</comment>
<dbReference type="PRINTS" id="PR00611">
    <property type="entry name" value="ERYTHCRUORIN"/>
</dbReference>
<dbReference type="InterPro" id="IPR002336">
    <property type="entry name" value="Erythrocruorin"/>
</dbReference>
<keyword evidence="4" id="KW-0479">Metal-binding</keyword>
<dbReference type="InterPro" id="IPR000971">
    <property type="entry name" value="Globin"/>
</dbReference>
<proteinExistence type="inferred from homology"/>
<evidence type="ECO:0000256" key="2">
    <source>
        <dbReference type="ARBA" id="ARBA00022617"/>
    </source>
</evidence>
<dbReference type="GO" id="GO:0046872">
    <property type="term" value="F:metal ion binding"/>
    <property type="evidence" value="ECO:0007669"/>
    <property type="project" value="UniProtKB-KW"/>
</dbReference>
<dbReference type="AlphaFoldDB" id="A0A0P4W708"/>
<evidence type="ECO:0000256" key="5">
    <source>
        <dbReference type="ARBA" id="ARBA00023004"/>
    </source>
</evidence>
<keyword evidence="3 6" id="KW-0561">Oxygen transport</keyword>
<name>A0A0P4W708_SCYOL</name>
<keyword evidence="2 6" id="KW-0349">Heme</keyword>
<reference evidence="9" key="1">
    <citation type="submission" date="2015-09" db="EMBL/GenBank/DDBJ databases">
        <title>Scylla olivacea transcriptome.</title>
        <authorList>
            <person name="Ikhwanuddin M."/>
        </authorList>
    </citation>
    <scope>NUCLEOTIDE SEQUENCE</scope>
</reference>
<evidence type="ECO:0000256" key="6">
    <source>
        <dbReference type="RuleBase" id="RU000356"/>
    </source>
</evidence>
<dbReference type="Gene3D" id="1.10.490.10">
    <property type="entry name" value="Globins"/>
    <property type="match status" value="1"/>
</dbReference>
<feature type="signal peptide" evidence="7">
    <location>
        <begin position="1"/>
        <end position="20"/>
    </location>
</feature>
<dbReference type="CDD" id="cd01040">
    <property type="entry name" value="Mb-like"/>
    <property type="match status" value="1"/>
</dbReference>
<dbReference type="InterPro" id="IPR009050">
    <property type="entry name" value="Globin-like_sf"/>
</dbReference>
<dbReference type="InterPro" id="IPR012292">
    <property type="entry name" value="Globin/Proto"/>
</dbReference>
<dbReference type="GO" id="GO:0005344">
    <property type="term" value="F:oxygen carrier activity"/>
    <property type="evidence" value="ECO:0007669"/>
    <property type="project" value="UniProtKB-KW"/>
</dbReference>
<organism evidence="9">
    <name type="scientific">Scylla olivacea</name>
    <name type="common">Orange mud crab</name>
    <name type="synonym">Cancer olivacea</name>
    <dbReference type="NCBI Taxonomy" id="85551"/>
    <lineage>
        <taxon>Eukaryota</taxon>
        <taxon>Metazoa</taxon>
        <taxon>Ecdysozoa</taxon>
        <taxon>Arthropoda</taxon>
        <taxon>Crustacea</taxon>
        <taxon>Multicrustacea</taxon>
        <taxon>Malacostraca</taxon>
        <taxon>Eumalacostraca</taxon>
        <taxon>Eucarida</taxon>
        <taxon>Decapoda</taxon>
        <taxon>Pleocyemata</taxon>
        <taxon>Brachyura</taxon>
        <taxon>Eubrachyura</taxon>
        <taxon>Portunoidea</taxon>
        <taxon>Portunidae</taxon>
        <taxon>Portuninae</taxon>
        <taxon>Scylla</taxon>
    </lineage>
</organism>
<accession>A0A0P4W708</accession>
<evidence type="ECO:0000256" key="1">
    <source>
        <dbReference type="ARBA" id="ARBA00022448"/>
    </source>
</evidence>
<dbReference type="EMBL" id="GDRN01081337">
    <property type="protein sequence ID" value="JAI62030.1"/>
    <property type="molecule type" value="Transcribed_RNA"/>
</dbReference>
<evidence type="ECO:0000259" key="8">
    <source>
        <dbReference type="PROSITE" id="PS01033"/>
    </source>
</evidence>
<feature type="chain" id="PRO_5007422230" description="Globin domain-containing protein" evidence="7">
    <location>
        <begin position="21"/>
        <end position="189"/>
    </location>
</feature>
<dbReference type="PANTHER" id="PTHR47217:SF1">
    <property type="entry name" value="GLOBIN-LIKE PROTEIN"/>
    <property type="match status" value="1"/>
</dbReference>
<dbReference type="PANTHER" id="PTHR47217">
    <property type="entry name" value="GLOBIN-LIKE PROTEIN"/>
    <property type="match status" value="1"/>
</dbReference>
<keyword evidence="5" id="KW-0408">Iron</keyword>
<dbReference type="GO" id="GO:0005833">
    <property type="term" value="C:hemoglobin complex"/>
    <property type="evidence" value="ECO:0007669"/>
    <property type="project" value="InterPro"/>
</dbReference>
<dbReference type="GO" id="GO:0020037">
    <property type="term" value="F:heme binding"/>
    <property type="evidence" value="ECO:0007669"/>
    <property type="project" value="InterPro"/>
</dbReference>
<protein>
    <recommendedName>
        <fullName evidence="8">Globin domain-containing protein</fullName>
    </recommendedName>
</protein>
<keyword evidence="1 6" id="KW-0813">Transport</keyword>
<dbReference type="GO" id="GO:0005576">
    <property type="term" value="C:extracellular region"/>
    <property type="evidence" value="ECO:0007669"/>
    <property type="project" value="InterPro"/>
</dbReference>
<evidence type="ECO:0000256" key="7">
    <source>
        <dbReference type="SAM" id="SignalP"/>
    </source>
</evidence>
<evidence type="ECO:0000256" key="4">
    <source>
        <dbReference type="ARBA" id="ARBA00022723"/>
    </source>
</evidence>
<keyword evidence="7" id="KW-0732">Signal</keyword>
<feature type="domain" description="Globin" evidence="8">
    <location>
        <begin position="41"/>
        <end position="188"/>
    </location>
</feature>
<dbReference type="PROSITE" id="PS01033">
    <property type="entry name" value="GLOBIN"/>
    <property type="match status" value="1"/>
</dbReference>
<evidence type="ECO:0000256" key="3">
    <source>
        <dbReference type="ARBA" id="ARBA00022621"/>
    </source>
</evidence>
<dbReference type="InterPro" id="IPR044399">
    <property type="entry name" value="Mb-like_M"/>
</dbReference>
<dbReference type="Pfam" id="PF00042">
    <property type="entry name" value="Globin"/>
    <property type="match status" value="1"/>
</dbReference>
<sequence>MGALLSVVWGWLAPGTQVGAVTLPEDGSLGPEADVPDKTTGLTLRHRTAIHRTWDLVRPDVKMHGVNFFLAMFEAEPVLQTRFKGFAGKTKEELKSNKRLAAHGTTVFMAITSLVDNLEDISVLVELLKSTADNHRQRGVPKEDFELLSPILVKFLRDTLGSAWSPVAEEGWTQAMKVINSVIFSGYEA</sequence>
<dbReference type="GO" id="GO:0019825">
    <property type="term" value="F:oxygen binding"/>
    <property type="evidence" value="ECO:0007669"/>
    <property type="project" value="InterPro"/>
</dbReference>